<keyword evidence="5" id="KW-0732">Signal</keyword>
<evidence type="ECO:0000256" key="2">
    <source>
        <dbReference type="ARBA" id="ARBA00023136"/>
    </source>
</evidence>
<dbReference type="GO" id="GO:0009279">
    <property type="term" value="C:cell outer membrane"/>
    <property type="evidence" value="ECO:0007669"/>
    <property type="project" value="UniProtKB-SubCell"/>
</dbReference>
<dbReference type="Pfam" id="PF14905">
    <property type="entry name" value="OMP_b-brl_3"/>
    <property type="match status" value="1"/>
</dbReference>
<feature type="signal peptide" evidence="5">
    <location>
        <begin position="1"/>
        <end position="21"/>
    </location>
</feature>
<keyword evidence="2" id="KW-0472">Membrane</keyword>
<gene>
    <name evidence="7" type="ORF">DCO56_23415</name>
</gene>
<dbReference type="InterPro" id="IPR008969">
    <property type="entry name" value="CarboxyPept-like_regulatory"/>
</dbReference>
<keyword evidence="8" id="KW-1185">Reference proteome</keyword>
<evidence type="ECO:0000256" key="3">
    <source>
        <dbReference type="ARBA" id="ARBA00023237"/>
    </source>
</evidence>
<dbReference type="Gene3D" id="2.40.170.20">
    <property type="entry name" value="TonB-dependent receptor, beta-barrel domain"/>
    <property type="match status" value="1"/>
</dbReference>
<dbReference type="InterPro" id="IPR041700">
    <property type="entry name" value="OMP_b-brl_3"/>
</dbReference>
<proteinExistence type="predicted"/>
<feature type="chain" id="PRO_5016916221" description="Outer membrane protein beta-barrel domain-containing protein" evidence="5">
    <location>
        <begin position="22"/>
        <end position="788"/>
    </location>
</feature>
<dbReference type="SUPFAM" id="SSF49464">
    <property type="entry name" value="Carboxypeptidase regulatory domain-like"/>
    <property type="match status" value="1"/>
</dbReference>
<evidence type="ECO:0000256" key="5">
    <source>
        <dbReference type="SAM" id="SignalP"/>
    </source>
</evidence>
<name>A0A363NM85_9SPHI</name>
<dbReference type="Proteomes" id="UP000250831">
    <property type="component" value="Unassembled WGS sequence"/>
</dbReference>
<dbReference type="SUPFAM" id="SSF56935">
    <property type="entry name" value="Porins"/>
    <property type="match status" value="1"/>
</dbReference>
<comment type="caution">
    <text evidence="7">The sequence shown here is derived from an EMBL/GenBank/DDBJ whole genome shotgun (WGS) entry which is preliminary data.</text>
</comment>
<comment type="subcellular location">
    <subcellularLocation>
        <location evidence="1">Cell outer membrane</location>
    </subcellularLocation>
</comment>
<evidence type="ECO:0000256" key="4">
    <source>
        <dbReference type="SAM" id="MobiDB-lite"/>
    </source>
</evidence>
<feature type="compositionally biased region" description="Basic and acidic residues" evidence="4">
    <location>
        <begin position="769"/>
        <end position="788"/>
    </location>
</feature>
<dbReference type="Pfam" id="PF13715">
    <property type="entry name" value="CarbopepD_reg_2"/>
    <property type="match status" value="1"/>
</dbReference>
<keyword evidence="3" id="KW-0998">Cell outer membrane</keyword>
<dbReference type="Gene3D" id="2.170.130.10">
    <property type="entry name" value="TonB-dependent receptor, plug domain"/>
    <property type="match status" value="1"/>
</dbReference>
<organism evidence="7 8">
    <name type="scientific">Sphingobacterium athyrii</name>
    <dbReference type="NCBI Taxonomy" id="2152717"/>
    <lineage>
        <taxon>Bacteria</taxon>
        <taxon>Pseudomonadati</taxon>
        <taxon>Bacteroidota</taxon>
        <taxon>Sphingobacteriia</taxon>
        <taxon>Sphingobacteriales</taxon>
        <taxon>Sphingobacteriaceae</taxon>
        <taxon>Sphingobacterium</taxon>
    </lineage>
</organism>
<feature type="domain" description="Outer membrane protein beta-barrel" evidence="6">
    <location>
        <begin position="376"/>
        <end position="762"/>
    </location>
</feature>
<dbReference type="Gene3D" id="2.60.40.1120">
    <property type="entry name" value="Carboxypeptidase-like, regulatory domain"/>
    <property type="match status" value="1"/>
</dbReference>
<evidence type="ECO:0000259" key="6">
    <source>
        <dbReference type="Pfam" id="PF14905"/>
    </source>
</evidence>
<evidence type="ECO:0000313" key="7">
    <source>
        <dbReference type="EMBL" id="PUV21892.1"/>
    </source>
</evidence>
<evidence type="ECO:0000313" key="8">
    <source>
        <dbReference type="Proteomes" id="UP000250831"/>
    </source>
</evidence>
<sequence length="788" mass="89057">MKFMNKLILFSTIFLSTSVMAQQKITMNGHVADDKNTALAYASYSVENEEQHTILKGGITDALGNFKVSAINSGKYVLKISMIGYQEKIYHLTVDRDSTLQITLTPTSNQLETVTITANRRQPIVQKSDRVVMNVANSVLAAGNNVYDLLKMAPAVAVSNEGIEVQGKSGVLIILNGKKLPNASIKDLLESIPADQIDRIEVITNPSVKYDAEANSVIEIYTKNTTSTDSWGGNITLNAAQGKKFHSGGNLGLYYNKNKFSLNLSGGYSNNGHLEVGGFNRYVYKGKDEIGQVKSDKDLGGKVKPLNLSAQLGYQLNDRQNIDFDFSLMNFDIDIDGTMDTRLKEYQPESETFTPINSKIDITTKFNSYNLLYNFKLDDLGSTFDLSGNYTAYQNSQSQNFLPQTDPEGKILNDIKANYDIWTGMANYRKAFSKTQSLELGLKYTNTKNNSHENNRSGTNMEEENTVLGYKENILALYANYNTELTDFLKLQVGLRGENTSYQVKEGQDSSYWNLFPKVRLDFTVSPQYSTALYYSASISRPNYDLLVPYTRYFDTYSAQAGNPHLKPEYSNLIGWSHRFKNYSLSLEYEHIKDAISSQITYDEDKLFYTNMVTNFSKRELLGLNLSVPFKIGKFWQSYNTIGVYRQLNNIQDPFTQQTVRRKNTYPNLKTNNIFSLGKDWDMDLSAFYRGDIISGVNWVDELSNVSLGIRKQFLAKKGFVKVDVSDIFLGQVQRWGSDFVPVRFTGSSRNDTRRVRLTIGYKFGKTMNSDRKSTTDTNSEERGRLGL</sequence>
<accession>A0A363NM85</accession>
<dbReference type="InterPro" id="IPR036942">
    <property type="entry name" value="Beta-barrel_TonB_sf"/>
</dbReference>
<dbReference type="OrthoDB" id="720889at2"/>
<reference evidence="7 8" key="1">
    <citation type="submission" date="2018-04" db="EMBL/GenBank/DDBJ databases">
        <title>Sphingobacterium sp. M46 Genome.</title>
        <authorList>
            <person name="Cheng J."/>
            <person name="Li Y."/>
        </authorList>
    </citation>
    <scope>NUCLEOTIDE SEQUENCE [LARGE SCALE GENOMIC DNA]</scope>
    <source>
        <strain evidence="7 8">M46</strain>
    </source>
</reference>
<dbReference type="AlphaFoldDB" id="A0A363NM85"/>
<feature type="region of interest" description="Disordered" evidence="4">
    <location>
        <begin position="767"/>
        <end position="788"/>
    </location>
</feature>
<evidence type="ECO:0000256" key="1">
    <source>
        <dbReference type="ARBA" id="ARBA00004442"/>
    </source>
</evidence>
<dbReference type="InterPro" id="IPR037066">
    <property type="entry name" value="Plug_dom_sf"/>
</dbReference>
<protein>
    <recommendedName>
        <fullName evidence="6">Outer membrane protein beta-barrel domain-containing protein</fullName>
    </recommendedName>
</protein>
<dbReference type="EMBL" id="QCXX01000008">
    <property type="protein sequence ID" value="PUV21892.1"/>
    <property type="molecule type" value="Genomic_DNA"/>
</dbReference>